<dbReference type="Pfam" id="PF06911">
    <property type="entry name" value="Senescence"/>
    <property type="match status" value="1"/>
</dbReference>
<dbReference type="GO" id="GO:0051301">
    <property type="term" value="P:cell division"/>
    <property type="evidence" value="ECO:0000318"/>
    <property type="project" value="GO_Central"/>
</dbReference>
<dbReference type="Proteomes" id="UP000005239">
    <property type="component" value="Unassembled WGS sequence"/>
</dbReference>
<dbReference type="GO" id="GO:0005886">
    <property type="term" value="C:plasma membrane"/>
    <property type="evidence" value="ECO:0000318"/>
    <property type="project" value="GO_Central"/>
</dbReference>
<dbReference type="Gene3D" id="1.20.58.80">
    <property type="entry name" value="Phosphotransferase system, lactose/cellobiose-type IIA subunit"/>
    <property type="match status" value="1"/>
</dbReference>
<evidence type="ECO:0000313" key="3">
    <source>
        <dbReference type="EnsemblMetazoa" id="PPA47367.1"/>
    </source>
</evidence>
<evidence type="ECO:0000313" key="4">
    <source>
        <dbReference type="Proteomes" id="UP000005239"/>
    </source>
</evidence>
<dbReference type="GO" id="GO:0030514">
    <property type="term" value="P:negative regulation of BMP signaling pathway"/>
    <property type="evidence" value="ECO:0000318"/>
    <property type="project" value="GO_Central"/>
</dbReference>
<accession>A0A8R1Z6H8</accession>
<evidence type="ECO:0000256" key="1">
    <source>
        <dbReference type="SAM" id="MobiDB-lite"/>
    </source>
</evidence>
<dbReference type="AlphaFoldDB" id="A0A8R1Z6H8"/>
<feature type="domain" description="Senescence" evidence="2">
    <location>
        <begin position="266"/>
        <end position="447"/>
    </location>
</feature>
<proteinExistence type="predicted"/>
<reference evidence="4" key="1">
    <citation type="journal article" date="2008" name="Nat. Genet.">
        <title>The Pristionchus pacificus genome provides a unique perspective on nematode lifestyle and parasitism.</title>
        <authorList>
            <person name="Dieterich C."/>
            <person name="Clifton S.W."/>
            <person name="Schuster L.N."/>
            <person name="Chinwalla A."/>
            <person name="Delehaunty K."/>
            <person name="Dinkelacker I."/>
            <person name="Fulton L."/>
            <person name="Fulton R."/>
            <person name="Godfrey J."/>
            <person name="Minx P."/>
            <person name="Mitreva M."/>
            <person name="Roeseler W."/>
            <person name="Tian H."/>
            <person name="Witte H."/>
            <person name="Yang S.P."/>
            <person name="Wilson R.K."/>
            <person name="Sommer R.J."/>
        </authorList>
    </citation>
    <scope>NUCLEOTIDE SEQUENCE [LARGE SCALE GENOMIC DNA]</scope>
    <source>
        <strain evidence="4">PS312</strain>
    </source>
</reference>
<gene>
    <name evidence="3" type="primary">WBGene00306007</name>
</gene>
<dbReference type="PANTHER" id="PTHR21068">
    <property type="entry name" value="SPARTIN"/>
    <property type="match status" value="1"/>
</dbReference>
<name>A0A8R1Z6H8_PRIPA</name>
<protein>
    <recommendedName>
        <fullName evidence="2">Senescence domain-containing protein</fullName>
    </recommendedName>
</protein>
<dbReference type="OMA" id="EACACME"/>
<reference evidence="3" key="2">
    <citation type="submission" date="2022-06" db="UniProtKB">
        <authorList>
            <consortium name="EnsemblMetazoa"/>
        </authorList>
    </citation>
    <scope>IDENTIFICATION</scope>
    <source>
        <strain evidence="3">PS312</strain>
    </source>
</reference>
<dbReference type="EnsemblMetazoa" id="PPA47367.1">
    <property type="protein sequence ID" value="PPA47367.1"/>
    <property type="gene ID" value="WBGene00306007"/>
</dbReference>
<sequence>MSSSHLDDVFGESYACIEQGLCYDDVGQKVEAVSMYERGLILLHEGEQMEGAKDNELYQYIKAAEGSARQRMAVLQREIGQSVRTGTSELSKAKEAEFKGYPSLPSSPFGEEEAEMVLCIPEGVQLFSIDDNWTNAPTYPSPLSMFKFPPRQPAPPTSSTAPPSFDSLRPDAIIQVGPWTYPLFKGQTPVLVNEFGAYVVSNPTPDNADLSVAILLPADLDDNIKKELNGLLRELAVLRESSEAEGTKERLSSEEKKRVSERIARFLMKSSEKVAWTVQKTSVRTASLVHQKSEKWRSAPPTDKPMLVSPTVKSGVVYVHKGSKVVAKCTRYLLDKIGDVGVSVGRKVANGAKSTFGDGKGGGVVAGTITVLGGGIAGVSTVWIALEDASKTLCRSIADDTVGVVKVKYGDDAASTTHHTLYAAGHGTLAAAQLWDLGPRSIAGRMARKAGIQVVRDLDSSKKYEKKPLEDEDEGKKKQ</sequence>
<evidence type="ECO:0000259" key="2">
    <source>
        <dbReference type="Pfam" id="PF06911"/>
    </source>
</evidence>
<keyword evidence="4" id="KW-1185">Reference proteome</keyword>
<dbReference type="InterPro" id="IPR009686">
    <property type="entry name" value="Senescence/spartin_C"/>
</dbReference>
<organism evidence="3 4">
    <name type="scientific">Pristionchus pacificus</name>
    <name type="common">Parasitic nematode worm</name>
    <dbReference type="NCBI Taxonomy" id="54126"/>
    <lineage>
        <taxon>Eukaryota</taxon>
        <taxon>Metazoa</taxon>
        <taxon>Ecdysozoa</taxon>
        <taxon>Nematoda</taxon>
        <taxon>Chromadorea</taxon>
        <taxon>Rhabditida</taxon>
        <taxon>Rhabditina</taxon>
        <taxon>Diplogasteromorpha</taxon>
        <taxon>Diplogasteroidea</taxon>
        <taxon>Neodiplogasteridae</taxon>
        <taxon>Pristionchus</taxon>
    </lineage>
</organism>
<dbReference type="PANTHER" id="PTHR21068:SF43">
    <property type="entry name" value="SPARTIN"/>
    <property type="match status" value="1"/>
</dbReference>
<dbReference type="InterPro" id="IPR045036">
    <property type="entry name" value="Spartin-like"/>
</dbReference>
<feature type="region of interest" description="Disordered" evidence="1">
    <location>
        <begin position="458"/>
        <end position="479"/>
    </location>
</feature>